<dbReference type="InterPro" id="IPR001971">
    <property type="entry name" value="Ribosomal_uS11"/>
</dbReference>
<gene>
    <name evidence="4" type="primary">rps11</name>
</gene>
<name>A0A0S0IUC7_ACAPO</name>
<dbReference type="InterPro" id="IPR036967">
    <property type="entry name" value="Ribosomal_uS11_sf"/>
</dbReference>
<evidence type="ECO:0000256" key="2">
    <source>
        <dbReference type="ARBA" id="ARBA00022980"/>
    </source>
</evidence>
<evidence type="ECO:0000256" key="1">
    <source>
        <dbReference type="ARBA" id="ARBA00006194"/>
    </source>
</evidence>
<dbReference type="GO" id="GO:0005840">
    <property type="term" value="C:ribosome"/>
    <property type="evidence" value="ECO:0007669"/>
    <property type="project" value="UniProtKB-KW"/>
</dbReference>
<keyword evidence="3" id="KW-0687">Ribonucleoprotein</keyword>
<dbReference type="AlphaFoldDB" id="A0A0S0IUC7"/>
<keyword evidence="4" id="KW-0496">Mitochondrion</keyword>
<evidence type="ECO:0000256" key="3">
    <source>
        <dbReference type="ARBA" id="ARBA00023274"/>
    </source>
</evidence>
<dbReference type="EMBL" id="KP054475">
    <property type="protein sequence ID" value="ALG41038.1"/>
    <property type="molecule type" value="Genomic_DNA"/>
</dbReference>
<reference evidence="4" key="1">
    <citation type="journal article" date="2019" name="Microbiol. Resour. Announc.">
        <title>Remarkable Features of Mitochondrial DNA of Acanthamoeba polyphaga Linc Ap-1, Revealed by Whole-Genome Sequencing.</title>
        <authorList>
            <person name="Karlyshev A.V."/>
        </authorList>
    </citation>
    <scope>NUCLEOTIDE SEQUENCE</scope>
    <source>
        <strain evidence="4">Linc Ap-1</strain>
    </source>
</reference>
<dbReference type="GO" id="GO:1990904">
    <property type="term" value="C:ribonucleoprotein complex"/>
    <property type="evidence" value="ECO:0007669"/>
    <property type="project" value="UniProtKB-KW"/>
</dbReference>
<comment type="similarity">
    <text evidence="1">Belongs to the universal ribosomal protein uS11 family.</text>
</comment>
<evidence type="ECO:0000313" key="4">
    <source>
        <dbReference type="EMBL" id="ALG41038.1"/>
    </source>
</evidence>
<protein>
    <submittedName>
        <fullName evidence="4">Ribosomal protein S11</fullName>
    </submittedName>
</protein>
<dbReference type="SUPFAM" id="SSF53137">
    <property type="entry name" value="Translational machinery components"/>
    <property type="match status" value="1"/>
</dbReference>
<dbReference type="GO" id="GO:0003735">
    <property type="term" value="F:structural constituent of ribosome"/>
    <property type="evidence" value="ECO:0007669"/>
    <property type="project" value="InterPro"/>
</dbReference>
<dbReference type="Gene3D" id="3.30.420.80">
    <property type="entry name" value="Ribosomal protein S11"/>
    <property type="match status" value="1"/>
</dbReference>
<accession>A0A0S0IUC7</accession>
<keyword evidence="2 4" id="KW-0689">Ribosomal protein</keyword>
<geneLocation type="mitochondrion" evidence="4"/>
<organism evidence="4">
    <name type="scientific">Acanthamoeba polyphaga</name>
    <name type="common">Amoeba</name>
    <dbReference type="NCBI Taxonomy" id="5757"/>
    <lineage>
        <taxon>Eukaryota</taxon>
        <taxon>Amoebozoa</taxon>
        <taxon>Discosea</taxon>
        <taxon>Longamoebia</taxon>
        <taxon>Centramoebida</taxon>
        <taxon>Acanthamoebidae</taxon>
        <taxon>Acanthamoeba</taxon>
    </lineage>
</organism>
<proteinExistence type="inferred from homology"/>
<dbReference type="GO" id="GO:0006412">
    <property type="term" value="P:translation"/>
    <property type="evidence" value="ECO:0007669"/>
    <property type="project" value="InterPro"/>
</dbReference>
<sequence>MKILKSIITRKPRLQKKILCLKPYKFKTKWHKKPKKNYVSFRQRLVLAKKNPNKKRYYLFCCKKRNNVFLTITDVMGRVVVSQSAGTCKITTKKKKRSPDTLKTVSASVARVARAKNIKYLFKFFMGTNQTKTGKMIFDNFKKLGLFILQGVVVKNKSHGLLMRKKKAKRL</sequence>
<dbReference type="Pfam" id="PF00411">
    <property type="entry name" value="Ribosomal_S11"/>
    <property type="match status" value="1"/>
</dbReference>